<reference evidence="23" key="1">
    <citation type="submission" date="2022-04" db="EMBL/GenBank/DDBJ databases">
        <title>Alcanivorax sp. CY1518 draft genome sequence.</title>
        <authorList>
            <person name="Zhao G."/>
            <person name="An M."/>
        </authorList>
    </citation>
    <scope>NUCLEOTIDE SEQUENCE</scope>
    <source>
        <strain evidence="23">CY1518</strain>
    </source>
</reference>
<feature type="active site" description="Proton donor" evidence="20">
    <location>
        <position position="234"/>
    </location>
</feature>
<evidence type="ECO:0000256" key="20">
    <source>
        <dbReference type="HAMAP-Rule" id="MF_00037"/>
    </source>
</evidence>
<proteinExistence type="inferred from homology"/>
<feature type="domain" description="FAD-binding PCMH-type" evidence="22">
    <location>
        <begin position="16"/>
        <end position="184"/>
    </location>
</feature>
<dbReference type="Gene3D" id="3.90.78.10">
    <property type="entry name" value="UDP-N-acetylenolpyruvoylglucosamine reductase, C-terminal domain"/>
    <property type="match status" value="1"/>
</dbReference>
<comment type="pathway">
    <text evidence="4 20">Cell wall biogenesis; peptidoglycan biosynthesis.</text>
</comment>
<comment type="cofactor">
    <cofactor evidence="1 20">
        <name>FAD</name>
        <dbReference type="ChEBI" id="CHEBI:57692"/>
    </cofactor>
</comment>
<keyword evidence="14 20" id="KW-0573">Peptidoglycan synthesis</keyword>
<evidence type="ECO:0000256" key="3">
    <source>
        <dbReference type="ARBA" id="ARBA00004496"/>
    </source>
</evidence>
<keyword evidence="11 20" id="KW-0274">FAD</keyword>
<keyword evidence="10 20" id="KW-0285">Flavoprotein</keyword>
<dbReference type="InterPro" id="IPR006094">
    <property type="entry name" value="Oxid_FAD_bind_N"/>
</dbReference>
<accession>A0ABT0E3U3</accession>
<dbReference type="PANTHER" id="PTHR21071">
    <property type="entry name" value="UDP-N-ACETYLENOLPYRUVOYLGLUCOSAMINE REDUCTASE"/>
    <property type="match status" value="1"/>
</dbReference>
<evidence type="ECO:0000256" key="5">
    <source>
        <dbReference type="ARBA" id="ARBA00010485"/>
    </source>
</evidence>
<dbReference type="InterPro" id="IPR016169">
    <property type="entry name" value="FAD-bd_PCMH_sub2"/>
</dbReference>
<evidence type="ECO:0000256" key="14">
    <source>
        <dbReference type="ARBA" id="ARBA00022984"/>
    </source>
</evidence>
<dbReference type="NCBIfam" id="NF010478">
    <property type="entry name" value="PRK13903.1"/>
    <property type="match status" value="1"/>
</dbReference>
<dbReference type="PANTHER" id="PTHR21071:SF4">
    <property type="entry name" value="UDP-N-ACETYLENOLPYRUVOYLGLUCOSAMINE REDUCTASE"/>
    <property type="match status" value="1"/>
</dbReference>
<evidence type="ECO:0000256" key="16">
    <source>
        <dbReference type="ARBA" id="ARBA00023306"/>
    </source>
</evidence>
<evidence type="ECO:0000313" key="23">
    <source>
        <dbReference type="EMBL" id="MCK0536480.1"/>
    </source>
</evidence>
<evidence type="ECO:0000256" key="9">
    <source>
        <dbReference type="ARBA" id="ARBA00022618"/>
    </source>
</evidence>
<dbReference type="Pfam" id="PF01565">
    <property type="entry name" value="FAD_binding_4"/>
    <property type="match status" value="1"/>
</dbReference>
<keyword evidence="16 20" id="KW-0131">Cell cycle</keyword>
<comment type="catalytic activity">
    <reaction evidence="19 20">
        <text>UDP-N-acetyl-alpha-D-muramate + NADP(+) = UDP-N-acetyl-3-O-(1-carboxyvinyl)-alpha-D-glucosamine + NADPH + H(+)</text>
        <dbReference type="Rhea" id="RHEA:12248"/>
        <dbReference type="ChEBI" id="CHEBI:15378"/>
        <dbReference type="ChEBI" id="CHEBI:57783"/>
        <dbReference type="ChEBI" id="CHEBI:58349"/>
        <dbReference type="ChEBI" id="CHEBI:68483"/>
        <dbReference type="ChEBI" id="CHEBI:70757"/>
        <dbReference type="EC" id="1.3.1.98"/>
    </reaction>
</comment>
<dbReference type="InterPro" id="IPR011601">
    <property type="entry name" value="MurB_C"/>
</dbReference>
<dbReference type="GO" id="GO:0008762">
    <property type="term" value="F:UDP-N-acetylmuramate dehydrogenase activity"/>
    <property type="evidence" value="ECO:0007669"/>
    <property type="project" value="UniProtKB-EC"/>
</dbReference>
<evidence type="ECO:0000256" key="13">
    <source>
        <dbReference type="ARBA" id="ARBA00022960"/>
    </source>
</evidence>
<keyword evidence="24" id="KW-1185">Reference proteome</keyword>
<keyword evidence="9 20" id="KW-0132">Cell division</keyword>
<dbReference type="EMBL" id="JALKII010000001">
    <property type="protein sequence ID" value="MCK0536480.1"/>
    <property type="molecule type" value="Genomic_DNA"/>
</dbReference>
<dbReference type="NCBIfam" id="NF000755">
    <property type="entry name" value="PRK00046.1"/>
    <property type="match status" value="1"/>
</dbReference>
<evidence type="ECO:0000256" key="15">
    <source>
        <dbReference type="ARBA" id="ARBA00023002"/>
    </source>
</evidence>
<evidence type="ECO:0000256" key="17">
    <source>
        <dbReference type="ARBA" id="ARBA00023316"/>
    </source>
</evidence>
<comment type="similarity">
    <text evidence="5 20">Belongs to the MurB family.</text>
</comment>
<protein>
    <recommendedName>
        <fullName evidence="7 20">UDP-N-acetylenolpyruvoylglucosamine reductase</fullName>
        <ecNumber evidence="6 20">1.3.1.98</ecNumber>
    </recommendedName>
    <alternativeName>
        <fullName evidence="18 20">UDP-N-acetylmuramate dehydrogenase</fullName>
    </alternativeName>
</protein>
<dbReference type="InterPro" id="IPR036635">
    <property type="entry name" value="MurB_C_sf"/>
</dbReference>
<dbReference type="NCBIfam" id="TIGR00179">
    <property type="entry name" value="murB"/>
    <property type="match status" value="1"/>
</dbReference>
<feature type="region of interest" description="Disordered" evidence="21">
    <location>
        <begin position="334"/>
        <end position="363"/>
    </location>
</feature>
<dbReference type="Gene3D" id="3.30.465.10">
    <property type="match status" value="1"/>
</dbReference>
<evidence type="ECO:0000256" key="12">
    <source>
        <dbReference type="ARBA" id="ARBA00022857"/>
    </source>
</evidence>
<dbReference type="InterPro" id="IPR016167">
    <property type="entry name" value="FAD-bd_PCMH_sub1"/>
</dbReference>
<feature type="active site" evidence="20">
    <location>
        <position position="160"/>
    </location>
</feature>
<dbReference type="EC" id="1.3.1.98" evidence="6 20"/>
<evidence type="ECO:0000256" key="2">
    <source>
        <dbReference type="ARBA" id="ARBA00003921"/>
    </source>
</evidence>
<evidence type="ECO:0000256" key="1">
    <source>
        <dbReference type="ARBA" id="ARBA00001974"/>
    </source>
</evidence>
<evidence type="ECO:0000256" key="6">
    <source>
        <dbReference type="ARBA" id="ARBA00012518"/>
    </source>
</evidence>
<evidence type="ECO:0000256" key="8">
    <source>
        <dbReference type="ARBA" id="ARBA00022490"/>
    </source>
</evidence>
<dbReference type="SUPFAM" id="SSF56176">
    <property type="entry name" value="FAD-binding/transporter-associated domain-like"/>
    <property type="match status" value="1"/>
</dbReference>
<keyword evidence="13 20" id="KW-0133">Cell shape</keyword>
<gene>
    <name evidence="20 23" type="primary">murB</name>
    <name evidence="23" type="ORF">MU846_02030</name>
</gene>
<dbReference type="Gene3D" id="3.30.43.10">
    <property type="entry name" value="Uridine Diphospho-n-acetylenolpyruvylglucosamine Reductase, domain 2"/>
    <property type="match status" value="1"/>
</dbReference>
<comment type="function">
    <text evidence="2 20">Cell wall formation.</text>
</comment>
<dbReference type="Proteomes" id="UP001165524">
    <property type="component" value="Unassembled WGS sequence"/>
</dbReference>
<name>A0ABT0E3U3_9GAMM</name>
<dbReference type="RefSeq" id="WP_246947717.1">
    <property type="nucleotide sequence ID" value="NZ_JALKII010000001.1"/>
</dbReference>
<evidence type="ECO:0000259" key="22">
    <source>
        <dbReference type="PROSITE" id="PS51387"/>
    </source>
</evidence>
<keyword evidence="15 20" id="KW-0560">Oxidoreductase</keyword>
<feature type="active site" evidence="20">
    <location>
        <position position="330"/>
    </location>
</feature>
<evidence type="ECO:0000256" key="11">
    <source>
        <dbReference type="ARBA" id="ARBA00022827"/>
    </source>
</evidence>
<comment type="caution">
    <text evidence="23">The sequence shown here is derived from an EMBL/GenBank/DDBJ whole genome shotgun (WGS) entry which is preliminary data.</text>
</comment>
<evidence type="ECO:0000256" key="10">
    <source>
        <dbReference type="ARBA" id="ARBA00022630"/>
    </source>
</evidence>
<dbReference type="Pfam" id="PF02873">
    <property type="entry name" value="MurB_C"/>
    <property type="match status" value="1"/>
</dbReference>
<dbReference type="InterPro" id="IPR003170">
    <property type="entry name" value="MurB"/>
</dbReference>
<evidence type="ECO:0000256" key="21">
    <source>
        <dbReference type="SAM" id="MobiDB-lite"/>
    </source>
</evidence>
<evidence type="ECO:0000256" key="7">
    <source>
        <dbReference type="ARBA" id="ARBA00015188"/>
    </source>
</evidence>
<keyword evidence="8 20" id="KW-0963">Cytoplasm</keyword>
<dbReference type="PROSITE" id="PS51387">
    <property type="entry name" value="FAD_PCMH"/>
    <property type="match status" value="1"/>
</dbReference>
<comment type="subcellular location">
    <subcellularLocation>
        <location evidence="3 20">Cytoplasm</location>
    </subcellularLocation>
</comment>
<keyword evidence="17 20" id="KW-0961">Cell wall biogenesis/degradation</keyword>
<evidence type="ECO:0000313" key="24">
    <source>
        <dbReference type="Proteomes" id="UP001165524"/>
    </source>
</evidence>
<evidence type="ECO:0000256" key="18">
    <source>
        <dbReference type="ARBA" id="ARBA00031026"/>
    </source>
</evidence>
<dbReference type="InterPro" id="IPR036318">
    <property type="entry name" value="FAD-bd_PCMH-like_sf"/>
</dbReference>
<dbReference type="SUPFAM" id="SSF56194">
    <property type="entry name" value="Uridine diphospho-N-Acetylenolpyruvylglucosamine reductase, MurB, C-terminal domain"/>
    <property type="match status" value="1"/>
</dbReference>
<dbReference type="InterPro" id="IPR016166">
    <property type="entry name" value="FAD-bd_PCMH"/>
</dbReference>
<keyword evidence="12 20" id="KW-0521">NADP</keyword>
<evidence type="ECO:0000256" key="4">
    <source>
        <dbReference type="ARBA" id="ARBA00004752"/>
    </source>
</evidence>
<organism evidence="23 24">
    <name type="scientific">Alcanivorax quisquiliarum</name>
    <dbReference type="NCBI Taxonomy" id="2933565"/>
    <lineage>
        <taxon>Bacteria</taxon>
        <taxon>Pseudomonadati</taxon>
        <taxon>Pseudomonadota</taxon>
        <taxon>Gammaproteobacteria</taxon>
        <taxon>Oceanospirillales</taxon>
        <taxon>Alcanivoracaceae</taxon>
        <taxon>Alcanivorax</taxon>
    </lineage>
</organism>
<evidence type="ECO:0000256" key="19">
    <source>
        <dbReference type="ARBA" id="ARBA00048914"/>
    </source>
</evidence>
<sequence>MDVRADYPLDNLNTLRLPARAQWYAEPASTEALVALLREPRWRGVPRTVLGGGSNLVLAGDISGLVIRPMMRGLRELPGGLLEVQAGEEWDSVVARSIEAGWQGLENLSLIPGSAGAAPVQNIGAYGVELCHHLAGLEAVSLQNGQIHHFTAEQCDFGYRESRFKSAEPGQWLITRLQLRLNRAPVLQLGYADLSERFAALPESGRNAAGLRQVICQLRREKLPDPAALPNAGSFFKNPVVEAAHWAALRERFPAIVGYPQADGRVKLAAGWLIEQAGWKGRRHGPLGMHERQALVLVNHGGASGATVLAFAEAVRESVQTMFQVQLEQEPVTLGSPGQALQARRSSPAGPPGAPGGDIITNA</sequence>
<dbReference type="HAMAP" id="MF_00037">
    <property type="entry name" value="MurB"/>
    <property type="match status" value="1"/>
</dbReference>